<organism evidence="1 2">
    <name type="scientific">Cronobacter phage CR8</name>
    <dbReference type="NCBI Taxonomy" id="1327934"/>
    <lineage>
        <taxon>Viruses</taxon>
        <taxon>Duplodnaviria</taxon>
        <taxon>Heunggongvirae</taxon>
        <taxon>Uroviricota</taxon>
        <taxon>Caudoviricetes</taxon>
        <taxon>Vequintavirinae</taxon>
        <taxon>Certrevirus</taxon>
        <taxon>Certrevirus CR8</taxon>
    </lineage>
</organism>
<proteinExistence type="predicted"/>
<accession>A0A060AME7</accession>
<dbReference type="Proteomes" id="UP000026984">
    <property type="component" value="Segment"/>
</dbReference>
<protein>
    <submittedName>
        <fullName evidence="1">Uncharacterized protein</fullName>
    </submittedName>
</protein>
<gene>
    <name evidence="1" type="ORF">CR8_128</name>
</gene>
<dbReference type="RefSeq" id="YP_009042365.1">
    <property type="nucleotide sequence ID" value="NC_024354.1"/>
</dbReference>
<reference evidence="1 2" key="1">
    <citation type="submission" date="2013-04" db="EMBL/GenBank/DDBJ databases">
        <title>Complete Genome Sequence of Cronobacter sakazakii Bacteriophage CR8.</title>
        <authorList>
            <person name="Kim Y."/>
            <person name="Shin H."/>
            <person name="Ryu S."/>
        </authorList>
    </citation>
    <scope>NUCLEOTIDE SEQUENCE [LARGE SCALE GENOMIC DNA]</scope>
</reference>
<dbReference type="KEGG" id="vg:19686879"/>
<evidence type="ECO:0000313" key="1">
    <source>
        <dbReference type="EMBL" id="AIA64658.1"/>
    </source>
</evidence>
<keyword evidence="2" id="KW-1185">Reference proteome</keyword>
<dbReference type="EMBL" id="KC954774">
    <property type="protein sequence ID" value="AIA64658.1"/>
    <property type="molecule type" value="Genomic_DNA"/>
</dbReference>
<evidence type="ECO:0000313" key="2">
    <source>
        <dbReference type="Proteomes" id="UP000026984"/>
    </source>
</evidence>
<sequence length="74" mass="8606">MKLISQKNACKLIDRAYALNRAHPQLRVGQNLWNYVNEDFPDVANMFHGTVNDFFYQTNAALAVETFLTHYVEK</sequence>
<dbReference type="GeneID" id="19686879"/>
<name>A0A060AME7_9CAUD</name>